<sequence>MSAVKALQQWCRIQCEGYRDVSITNMTTSFRDGLAFCALIHKHRPDLVNFDSLNKESVYENNKLAFKVAEEELGIPALLDAEDMVALRLHGLPLNLSPLQPPLSSQGLVPLLIPQSQQLLVLQLQVLLLLQLQQLLVLKLQ</sequence>
<dbReference type="Proteomes" id="UP000261600">
    <property type="component" value="Unplaced"/>
</dbReference>
<reference evidence="2" key="2">
    <citation type="submission" date="2025-09" db="UniProtKB">
        <authorList>
            <consortium name="Ensembl"/>
        </authorList>
    </citation>
    <scope>IDENTIFICATION</scope>
</reference>
<accession>A0A3Q3ID95</accession>
<dbReference type="PROSITE" id="PS50021">
    <property type="entry name" value="CH"/>
    <property type="match status" value="1"/>
</dbReference>
<reference evidence="2" key="1">
    <citation type="submission" date="2025-08" db="UniProtKB">
        <authorList>
            <consortium name="Ensembl"/>
        </authorList>
    </citation>
    <scope>IDENTIFICATION</scope>
</reference>
<dbReference type="InterPro" id="IPR050540">
    <property type="entry name" value="F-actin_Monoox_Mical"/>
</dbReference>
<dbReference type="InterPro" id="IPR001715">
    <property type="entry name" value="CH_dom"/>
</dbReference>
<keyword evidence="3" id="KW-1185">Reference proteome</keyword>
<organism evidence="2 3">
    <name type="scientific">Monopterus albus</name>
    <name type="common">Swamp eel</name>
    <dbReference type="NCBI Taxonomy" id="43700"/>
    <lineage>
        <taxon>Eukaryota</taxon>
        <taxon>Metazoa</taxon>
        <taxon>Chordata</taxon>
        <taxon>Craniata</taxon>
        <taxon>Vertebrata</taxon>
        <taxon>Euteleostomi</taxon>
        <taxon>Actinopterygii</taxon>
        <taxon>Neopterygii</taxon>
        <taxon>Teleostei</taxon>
        <taxon>Neoteleostei</taxon>
        <taxon>Acanthomorphata</taxon>
        <taxon>Anabantaria</taxon>
        <taxon>Synbranchiformes</taxon>
        <taxon>Synbranchidae</taxon>
        <taxon>Monopterus</taxon>
    </lineage>
</organism>
<evidence type="ECO:0000313" key="3">
    <source>
        <dbReference type="Proteomes" id="UP000261600"/>
    </source>
</evidence>
<feature type="domain" description="Calponin-homology (CH)" evidence="1">
    <location>
        <begin position="1"/>
        <end position="107"/>
    </location>
</feature>
<dbReference type="InterPro" id="IPR036872">
    <property type="entry name" value="CH_dom_sf"/>
</dbReference>
<protein>
    <recommendedName>
        <fullName evidence="1">Calponin-homology (CH) domain-containing protein</fullName>
    </recommendedName>
</protein>
<dbReference type="PANTHER" id="PTHR23167">
    <property type="entry name" value="CALPONIN HOMOLOGY DOMAIN-CONTAINING PROTEIN DDB_G0272472-RELATED"/>
    <property type="match status" value="1"/>
</dbReference>
<dbReference type="Pfam" id="PF00307">
    <property type="entry name" value="CH"/>
    <property type="match status" value="1"/>
</dbReference>
<proteinExistence type="predicted"/>
<dbReference type="Gene3D" id="1.10.418.10">
    <property type="entry name" value="Calponin-like domain"/>
    <property type="match status" value="1"/>
</dbReference>
<evidence type="ECO:0000313" key="2">
    <source>
        <dbReference type="Ensembl" id="ENSMALP00000000769.1"/>
    </source>
</evidence>
<dbReference type="Ensembl" id="ENSMALT00000000806.1">
    <property type="protein sequence ID" value="ENSMALP00000000769.1"/>
    <property type="gene ID" value="ENSMALG00000000589.1"/>
</dbReference>
<dbReference type="SUPFAM" id="SSF47576">
    <property type="entry name" value="Calponin-homology domain, CH-domain"/>
    <property type="match status" value="1"/>
</dbReference>
<dbReference type="AlphaFoldDB" id="A0A3Q3ID95"/>
<name>A0A3Q3ID95_MONAL</name>
<dbReference type="STRING" id="43700.ENSMALP00000000769"/>
<dbReference type="SMART" id="SM00033">
    <property type="entry name" value="CH"/>
    <property type="match status" value="1"/>
</dbReference>
<evidence type="ECO:0000259" key="1">
    <source>
        <dbReference type="PROSITE" id="PS50021"/>
    </source>
</evidence>
<dbReference type="PANTHER" id="PTHR23167:SF87">
    <property type="entry name" value="MICAL-LIKE PROTEIN 2"/>
    <property type="match status" value="1"/>
</dbReference>